<sequence>MDKKFAEQKQCFDQANAVLRYELKKDAHEQNMKHHVDFLNVKNEVKANDLKMEAKMKEHELNVIVQIREGEIKRLKNFGWFLGVSTAFLGKFSNVFDSIFKKPTGKD</sequence>
<proteinExistence type="predicted"/>
<name>A0A3L6RJQ0_PANMI</name>
<evidence type="ECO:0000313" key="2">
    <source>
        <dbReference type="Proteomes" id="UP000275267"/>
    </source>
</evidence>
<evidence type="ECO:0000313" key="1">
    <source>
        <dbReference type="EMBL" id="RLN04749.1"/>
    </source>
</evidence>
<comment type="caution">
    <text evidence="1">The sequence shown here is derived from an EMBL/GenBank/DDBJ whole genome shotgun (WGS) entry which is preliminary data.</text>
</comment>
<dbReference type="OrthoDB" id="674421at2759"/>
<gene>
    <name evidence="1" type="ORF">C2845_PM13G23830</name>
</gene>
<protein>
    <submittedName>
        <fullName evidence="1">Uncharacterized protein</fullName>
    </submittedName>
</protein>
<dbReference type="AlphaFoldDB" id="A0A3L6RJQ0"/>
<keyword evidence="2" id="KW-1185">Reference proteome</keyword>
<organism evidence="1 2">
    <name type="scientific">Panicum miliaceum</name>
    <name type="common">Proso millet</name>
    <name type="synonym">Broomcorn millet</name>
    <dbReference type="NCBI Taxonomy" id="4540"/>
    <lineage>
        <taxon>Eukaryota</taxon>
        <taxon>Viridiplantae</taxon>
        <taxon>Streptophyta</taxon>
        <taxon>Embryophyta</taxon>
        <taxon>Tracheophyta</taxon>
        <taxon>Spermatophyta</taxon>
        <taxon>Magnoliopsida</taxon>
        <taxon>Liliopsida</taxon>
        <taxon>Poales</taxon>
        <taxon>Poaceae</taxon>
        <taxon>PACMAD clade</taxon>
        <taxon>Panicoideae</taxon>
        <taxon>Panicodae</taxon>
        <taxon>Paniceae</taxon>
        <taxon>Panicinae</taxon>
        <taxon>Panicum</taxon>
        <taxon>Panicum sect. Panicum</taxon>
    </lineage>
</organism>
<dbReference type="Proteomes" id="UP000275267">
    <property type="component" value="Unassembled WGS sequence"/>
</dbReference>
<accession>A0A3L6RJQ0</accession>
<dbReference type="EMBL" id="PQIB02000008">
    <property type="protein sequence ID" value="RLN04749.1"/>
    <property type="molecule type" value="Genomic_DNA"/>
</dbReference>
<reference evidence="2" key="1">
    <citation type="journal article" date="2019" name="Nat. Commun.">
        <title>The genome of broomcorn millet.</title>
        <authorList>
            <person name="Zou C."/>
            <person name="Miki D."/>
            <person name="Li D."/>
            <person name="Tang Q."/>
            <person name="Xiao L."/>
            <person name="Rajput S."/>
            <person name="Deng P."/>
            <person name="Jia W."/>
            <person name="Huang R."/>
            <person name="Zhang M."/>
            <person name="Sun Y."/>
            <person name="Hu J."/>
            <person name="Fu X."/>
            <person name="Schnable P.S."/>
            <person name="Li F."/>
            <person name="Zhang H."/>
            <person name="Feng B."/>
            <person name="Zhu X."/>
            <person name="Liu R."/>
            <person name="Schnable J.C."/>
            <person name="Zhu J.-K."/>
            <person name="Zhang H."/>
        </authorList>
    </citation>
    <scope>NUCLEOTIDE SEQUENCE [LARGE SCALE GENOMIC DNA]</scope>
</reference>